<evidence type="ECO:0008006" key="4">
    <source>
        <dbReference type="Google" id="ProtNLM"/>
    </source>
</evidence>
<sequence length="100" mass="11357">MNILKRVLPAVVLALALARCEEKEDVIIEENKLPEAAQNYLDSHFQDAAVIKVVKDREGLRNAYEVVLEKQIFLEFNRKGEAESVKSAQQLPDSSSLLRY</sequence>
<feature type="compositionally biased region" description="Polar residues" evidence="1">
    <location>
        <begin position="86"/>
        <end position="100"/>
    </location>
</feature>
<feature type="region of interest" description="Disordered" evidence="1">
    <location>
        <begin position="81"/>
        <end position="100"/>
    </location>
</feature>
<reference evidence="2 3" key="1">
    <citation type="submission" date="2019-03" db="EMBL/GenBank/DDBJ databases">
        <title>Genomic Encyclopedia of Type Strains, Phase IV (KMG-IV): sequencing the most valuable type-strain genomes for metagenomic binning, comparative biology and taxonomic classification.</title>
        <authorList>
            <person name="Goeker M."/>
        </authorList>
    </citation>
    <scope>NUCLEOTIDE SEQUENCE [LARGE SCALE GENOMIC DNA]</scope>
    <source>
        <strain evidence="2 3">DSM 21100</strain>
    </source>
</reference>
<dbReference type="Proteomes" id="UP000295807">
    <property type="component" value="Unassembled WGS sequence"/>
</dbReference>
<accession>A0A4R3KYC4</accession>
<dbReference type="SUPFAM" id="SSF160574">
    <property type="entry name" value="BT0923-like"/>
    <property type="match status" value="1"/>
</dbReference>
<organism evidence="2 3">
    <name type="scientific">Anseongella ginsenosidimutans</name>
    <dbReference type="NCBI Taxonomy" id="496056"/>
    <lineage>
        <taxon>Bacteria</taxon>
        <taxon>Pseudomonadati</taxon>
        <taxon>Bacteroidota</taxon>
        <taxon>Sphingobacteriia</taxon>
        <taxon>Sphingobacteriales</taxon>
        <taxon>Sphingobacteriaceae</taxon>
        <taxon>Anseongella</taxon>
    </lineage>
</organism>
<dbReference type="Gene3D" id="3.40.1420.30">
    <property type="match status" value="1"/>
</dbReference>
<evidence type="ECO:0000313" key="3">
    <source>
        <dbReference type="Proteomes" id="UP000295807"/>
    </source>
</evidence>
<name>A0A4R3KYC4_9SPHI</name>
<dbReference type="AlphaFoldDB" id="A0A4R3KYC4"/>
<protein>
    <recommendedName>
        <fullName evidence="4">PepSY-like beta-lactamase-inhibitor</fullName>
    </recommendedName>
</protein>
<proteinExistence type="predicted"/>
<dbReference type="EMBL" id="SMAD01000001">
    <property type="protein sequence ID" value="TCS90431.1"/>
    <property type="molecule type" value="Genomic_DNA"/>
</dbReference>
<evidence type="ECO:0000313" key="2">
    <source>
        <dbReference type="EMBL" id="TCS90431.1"/>
    </source>
</evidence>
<keyword evidence="3" id="KW-1185">Reference proteome</keyword>
<dbReference type="RefSeq" id="WP_147698193.1">
    <property type="nucleotide sequence ID" value="NZ_CP042432.1"/>
</dbReference>
<gene>
    <name evidence="2" type="ORF">EDD80_101632</name>
</gene>
<comment type="caution">
    <text evidence="2">The sequence shown here is derived from an EMBL/GenBank/DDBJ whole genome shotgun (WGS) entry which is preliminary data.</text>
</comment>
<evidence type="ECO:0000256" key="1">
    <source>
        <dbReference type="SAM" id="MobiDB-lite"/>
    </source>
</evidence>